<proteinExistence type="predicted"/>
<evidence type="ECO:0000313" key="2">
    <source>
        <dbReference type="Proteomes" id="UP000252415"/>
    </source>
</evidence>
<dbReference type="OrthoDB" id="2864608at2"/>
<dbReference type="AlphaFoldDB" id="A0A368VLR5"/>
<dbReference type="Proteomes" id="UP000252415">
    <property type="component" value="Unassembled WGS sequence"/>
</dbReference>
<reference evidence="1 2" key="1">
    <citation type="submission" date="2018-07" db="EMBL/GenBank/DDBJ databases">
        <title>Genomic Encyclopedia of Type Strains, Phase III (KMG-III): the genomes of soil and plant-associated and newly described type strains.</title>
        <authorList>
            <person name="Whitman W."/>
        </authorList>
    </citation>
    <scope>NUCLEOTIDE SEQUENCE [LARGE SCALE GENOMIC DNA]</scope>
    <source>
        <strain evidence="1 2">CECT 7506</strain>
    </source>
</reference>
<protein>
    <submittedName>
        <fullName evidence="1">Uncharacterized protein</fullName>
    </submittedName>
</protein>
<evidence type="ECO:0000313" key="1">
    <source>
        <dbReference type="EMBL" id="RCW41636.1"/>
    </source>
</evidence>
<organism evidence="1 2">
    <name type="scientific">Paenibacillus prosopidis</name>
    <dbReference type="NCBI Taxonomy" id="630520"/>
    <lineage>
        <taxon>Bacteria</taxon>
        <taxon>Bacillati</taxon>
        <taxon>Bacillota</taxon>
        <taxon>Bacilli</taxon>
        <taxon>Bacillales</taxon>
        <taxon>Paenibacillaceae</taxon>
        <taxon>Paenibacillus</taxon>
    </lineage>
</organism>
<dbReference type="EMBL" id="QPJD01000022">
    <property type="protein sequence ID" value="RCW41636.1"/>
    <property type="molecule type" value="Genomic_DNA"/>
</dbReference>
<comment type="caution">
    <text evidence="1">The sequence shown here is derived from an EMBL/GenBank/DDBJ whole genome shotgun (WGS) entry which is preliminary data.</text>
</comment>
<gene>
    <name evidence="1" type="ORF">DFP97_12272</name>
</gene>
<name>A0A368VLR5_9BACL</name>
<accession>A0A368VLR5</accession>
<keyword evidence="2" id="KW-1185">Reference proteome</keyword>
<sequence>MSQFDSDRVSIVTPDERERREQMRERISVVFQEDTLYRLLEDKGWTDRIFEGELLSLKEGESYNTENTVEILDLKGQQDIRNVFRVLKHYVRPDESTGHHRFDYKAIVRLRMIFLLKKDYTLPSLEKVLTLTKPGGTVNQDTNEAVLQALEENGRKFDLVAQFIKQLAENLGTQNKMLELQSKDDVLKNKIDEQIQLIKEIAAARDPVLERNNDLTKWITRCRIESELTKEAIDLWSKKPAKERKIKTGLFQSSEDINKRDSFIQEYKSKHIEDRLRNEIMP</sequence>
<dbReference type="RefSeq" id="WP_114383733.1">
    <property type="nucleotide sequence ID" value="NZ_QPJD01000022.1"/>
</dbReference>